<accession>A0A975PXM5</accession>
<dbReference type="AlphaFoldDB" id="A0A975PXM5"/>
<dbReference type="KEGG" id="mspg:F6B93_13120"/>
<gene>
    <name evidence="1" type="ORF">F6B93_13120</name>
</gene>
<name>A0A975PXM5_9MYCO</name>
<reference evidence="1" key="1">
    <citation type="submission" date="2019-12" db="EMBL/GenBank/DDBJ databases">
        <title>Mycobacterium spongiae sp. nov.</title>
        <authorList>
            <person name="Stinear T."/>
        </authorList>
    </citation>
    <scope>NUCLEOTIDE SEQUENCE</scope>
    <source>
        <strain evidence="1">FSD4b-SM</strain>
    </source>
</reference>
<evidence type="ECO:0000313" key="2">
    <source>
        <dbReference type="Proteomes" id="UP000682202"/>
    </source>
</evidence>
<organism evidence="1 2">
    <name type="scientific">Mycobacterium spongiae</name>
    <dbReference type="NCBI Taxonomy" id="886343"/>
    <lineage>
        <taxon>Bacteria</taxon>
        <taxon>Bacillati</taxon>
        <taxon>Actinomycetota</taxon>
        <taxon>Actinomycetes</taxon>
        <taxon>Mycobacteriales</taxon>
        <taxon>Mycobacteriaceae</taxon>
        <taxon>Mycobacterium</taxon>
    </lineage>
</organism>
<dbReference type="Proteomes" id="UP000682202">
    <property type="component" value="Chromosome"/>
</dbReference>
<evidence type="ECO:0000313" key="1">
    <source>
        <dbReference type="EMBL" id="QUR67918.1"/>
    </source>
</evidence>
<dbReference type="Pfam" id="PF15598">
    <property type="entry name" value="Imm61"/>
    <property type="match status" value="1"/>
</dbReference>
<dbReference type="InterPro" id="IPR028953">
    <property type="entry name" value="Imm_IFT-like"/>
</dbReference>
<dbReference type="RefSeq" id="WP_211695491.1">
    <property type="nucleotide sequence ID" value="NZ_CP046600.1"/>
</dbReference>
<keyword evidence="2" id="KW-1185">Reference proteome</keyword>
<proteinExistence type="predicted"/>
<dbReference type="EMBL" id="CP046600">
    <property type="protein sequence ID" value="QUR67918.1"/>
    <property type="molecule type" value="Genomic_DNA"/>
</dbReference>
<protein>
    <submittedName>
        <fullName evidence="1">Uncharacterized protein</fullName>
    </submittedName>
</protein>
<sequence length="172" mass="19113">MKTSVELSNEVQDWIRLAGLSVTQGSQTDDGRPIIWNKGGEIRYFVGVTDGYFVLTSSHRMGAENLHLAAVSTAILERYLVGHFGGSVRKSCGLQRVRKPFYRDELKSTYHLGAINFSGREEDALMESTGSVLAIAAVDRLVELSHYIDVTIDTIKDSFLDPEGRPLFAQPY</sequence>